<feature type="domain" description="NAD-dependent epimerase/dehydratase" evidence="1">
    <location>
        <begin position="4"/>
        <end position="241"/>
    </location>
</feature>
<sequence>MRLLVTGTEGYLGCLLAPLLVADGHDVVGLDTGYYKAGWLCPGNIADSPERAVPMTLMRDIRDVTAADLRGFDAIVHLAELSNDPIGDLIGDVTFEVNHRGTVHLAECAKRAGVSRFIYTSSCSVYGIADGTVDETSPINPLTPYARCKAMVERDLTAMADDDFSPVFLRNATAFGASPRMRFDIVLNNLAGLAWTEHRIAMTSDGTPWRPLVHALDIAEAIRCSLNADRERVHALVVNVGSDENNRTVREIAETVGAEFPGCTVTFGPPSADNRSYRVAFGKIREVFPEFRAHWDVAAGAAQLHRVFAAIDLDPETFHGRGHTRLKQIQYLLKTGQIDDRLFWQGRTA</sequence>
<dbReference type="InterPro" id="IPR050177">
    <property type="entry name" value="Lipid_A_modif_metabolic_enz"/>
</dbReference>
<dbReference type="InterPro" id="IPR001509">
    <property type="entry name" value="Epimerase_deHydtase"/>
</dbReference>
<protein>
    <submittedName>
        <fullName evidence="2">NAD-dependent epimerase/dehydratase</fullName>
    </submittedName>
</protein>
<accession>A0ABU5YRP3</accession>
<organism evidence="2 3">
    <name type="scientific">[Mycobacterium] vasticus</name>
    <dbReference type="NCBI Taxonomy" id="2875777"/>
    <lineage>
        <taxon>Bacteria</taxon>
        <taxon>Bacillati</taxon>
        <taxon>Actinomycetota</taxon>
        <taxon>Actinomycetes</taxon>
        <taxon>Mycobacteriales</taxon>
        <taxon>Mycobacteriaceae</taxon>
        <taxon>Mycolicibacter</taxon>
    </lineage>
</organism>
<evidence type="ECO:0000313" key="2">
    <source>
        <dbReference type="EMBL" id="MEB3067780.1"/>
    </source>
</evidence>
<gene>
    <name evidence="2" type="ORF">K5L39_01130</name>
</gene>
<name>A0ABU5YRP3_9MYCO</name>
<dbReference type="SUPFAM" id="SSF51735">
    <property type="entry name" value="NAD(P)-binding Rossmann-fold domains"/>
    <property type="match status" value="1"/>
</dbReference>
<evidence type="ECO:0000313" key="3">
    <source>
        <dbReference type="Proteomes" id="UP001299283"/>
    </source>
</evidence>
<reference evidence="2 3" key="1">
    <citation type="submission" date="2023-12" db="EMBL/GenBank/DDBJ databases">
        <title>Description of new species of Mycobacterium terrae complex isolated from sewage at the Sao Paulo Zoological Park Foundation in Brazil.</title>
        <authorList>
            <person name="Romagnoli C.L."/>
            <person name="Conceicao E.C."/>
            <person name="Machado E."/>
            <person name="Barreto L.B.P.F."/>
            <person name="Sharma A."/>
            <person name="Silva N.M."/>
            <person name="Marques L.E."/>
            <person name="Juliana M.A."/>
            <person name="Lourenco M.C.S."/>
            <person name="Digiampietri L.A."/>
            <person name="Suffys P.N."/>
            <person name="Viana-Niero C."/>
        </authorList>
    </citation>
    <scope>NUCLEOTIDE SEQUENCE [LARGE SCALE GENOMIC DNA]</scope>
    <source>
        <strain evidence="2 3">MYC017</strain>
    </source>
</reference>
<dbReference type="Gene3D" id="3.40.50.720">
    <property type="entry name" value="NAD(P)-binding Rossmann-like Domain"/>
    <property type="match status" value="1"/>
</dbReference>
<evidence type="ECO:0000259" key="1">
    <source>
        <dbReference type="Pfam" id="PF01370"/>
    </source>
</evidence>
<dbReference type="EMBL" id="JAYJJQ010000001">
    <property type="protein sequence ID" value="MEB3067780.1"/>
    <property type="molecule type" value="Genomic_DNA"/>
</dbReference>
<dbReference type="PANTHER" id="PTHR43245:SF23">
    <property type="entry name" value="NAD(P)-BINDING DOMAIN-CONTAINING PROTEIN"/>
    <property type="match status" value="1"/>
</dbReference>
<keyword evidence="3" id="KW-1185">Reference proteome</keyword>
<dbReference type="Pfam" id="PF01370">
    <property type="entry name" value="Epimerase"/>
    <property type="match status" value="1"/>
</dbReference>
<dbReference type="InterPro" id="IPR036291">
    <property type="entry name" value="NAD(P)-bd_dom_sf"/>
</dbReference>
<proteinExistence type="predicted"/>
<dbReference type="Proteomes" id="UP001299283">
    <property type="component" value="Unassembled WGS sequence"/>
</dbReference>
<dbReference type="CDD" id="cd08946">
    <property type="entry name" value="SDR_e"/>
    <property type="match status" value="1"/>
</dbReference>
<comment type="caution">
    <text evidence="2">The sequence shown here is derived from an EMBL/GenBank/DDBJ whole genome shotgun (WGS) entry which is preliminary data.</text>
</comment>
<dbReference type="RefSeq" id="WP_225399346.1">
    <property type="nucleotide sequence ID" value="NZ_JAYJJQ010000001.1"/>
</dbReference>
<dbReference type="PANTHER" id="PTHR43245">
    <property type="entry name" value="BIFUNCTIONAL POLYMYXIN RESISTANCE PROTEIN ARNA"/>
    <property type="match status" value="1"/>
</dbReference>